<dbReference type="InterPro" id="IPR036852">
    <property type="entry name" value="Peptidase_S8/S53_dom_sf"/>
</dbReference>
<dbReference type="PROSITE" id="PS00137">
    <property type="entry name" value="SUBTILASE_HIS"/>
    <property type="match status" value="1"/>
</dbReference>
<dbReference type="Pfam" id="PF00082">
    <property type="entry name" value="Peptidase_S8"/>
    <property type="match status" value="1"/>
</dbReference>
<accession>A0A1G1XZJ1</accession>
<gene>
    <name evidence="9" type="ORF">A2744_02310</name>
</gene>
<keyword evidence="2 6" id="KW-0645">Protease</keyword>
<evidence type="ECO:0000256" key="5">
    <source>
        <dbReference type="ARBA" id="ARBA00022825"/>
    </source>
</evidence>
<dbReference type="PROSITE" id="PS51892">
    <property type="entry name" value="SUBTILASE"/>
    <property type="match status" value="1"/>
</dbReference>
<dbReference type="InterPro" id="IPR028994">
    <property type="entry name" value="Integrin_alpha_N"/>
</dbReference>
<dbReference type="Pfam" id="PF01839">
    <property type="entry name" value="FG-GAP"/>
    <property type="match status" value="1"/>
</dbReference>
<evidence type="ECO:0000313" key="9">
    <source>
        <dbReference type="EMBL" id="OGY45499.1"/>
    </source>
</evidence>
<dbReference type="SUPFAM" id="SSF52743">
    <property type="entry name" value="Subtilisin-like"/>
    <property type="match status" value="1"/>
</dbReference>
<dbReference type="InterPro" id="IPR050131">
    <property type="entry name" value="Peptidase_S8_subtilisin-like"/>
</dbReference>
<proteinExistence type="inferred from homology"/>
<organism evidence="9 10">
    <name type="scientific">Candidatus Buchananbacteria bacterium RIFCSPHIGHO2_01_FULL_44_11</name>
    <dbReference type="NCBI Taxonomy" id="1797535"/>
    <lineage>
        <taxon>Bacteria</taxon>
        <taxon>Candidatus Buchananiibacteriota</taxon>
    </lineage>
</organism>
<evidence type="ECO:0000256" key="4">
    <source>
        <dbReference type="ARBA" id="ARBA00022801"/>
    </source>
</evidence>
<evidence type="ECO:0000259" key="8">
    <source>
        <dbReference type="Pfam" id="PF00082"/>
    </source>
</evidence>
<name>A0A1G1XZJ1_9BACT</name>
<dbReference type="InterPro" id="IPR034204">
    <property type="entry name" value="PfSUB1-like_cat_dom"/>
</dbReference>
<comment type="caution">
    <text evidence="9">The sequence shown here is derived from an EMBL/GenBank/DDBJ whole genome shotgun (WGS) entry which is preliminary data.</text>
</comment>
<keyword evidence="5 6" id="KW-0720">Serine protease</keyword>
<evidence type="ECO:0000256" key="7">
    <source>
        <dbReference type="RuleBase" id="RU003355"/>
    </source>
</evidence>
<dbReference type="Gene3D" id="2.130.10.130">
    <property type="entry name" value="Integrin alpha, N-terminal"/>
    <property type="match status" value="2"/>
</dbReference>
<dbReference type="PROSITE" id="PS00138">
    <property type="entry name" value="SUBTILASE_SER"/>
    <property type="match status" value="1"/>
</dbReference>
<evidence type="ECO:0000313" key="10">
    <source>
        <dbReference type="Proteomes" id="UP000178240"/>
    </source>
</evidence>
<dbReference type="CDD" id="cd07473">
    <property type="entry name" value="Peptidases_S8_Subtilisin_like"/>
    <property type="match status" value="1"/>
</dbReference>
<dbReference type="InterPro" id="IPR015500">
    <property type="entry name" value="Peptidase_S8_subtilisin-rel"/>
</dbReference>
<dbReference type="InterPro" id="IPR022398">
    <property type="entry name" value="Peptidase_S8_His-AS"/>
</dbReference>
<dbReference type="InterPro" id="IPR013517">
    <property type="entry name" value="FG-GAP"/>
</dbReference>
<dbReference type="STRING" id="1797535.A2744_02310"/>
<dbReference type="GO" id="GO:0004252">
    <property type="term" value="F:serine-type endopeptidase activity"/>
    <property type="evidence" value="ECO:0007669"/>
    <property type="project" value="UniProtKB-UniRule"/>
</dbReference>
<dbReference type="SUPFAM" id="SSF69318">
    <property type="entry name" value="Integrin alpha N-terminal domain"/>
    <property type="match status" value="1"/>
</dbReference>
<feature type="domain" description="Peptidase S8/S53" evidence="8">
    <location>
        <begin position="127"/>
        <end position="417"/>
    </location>
</feature>
<dbReference type="AlphaFoldDB" id="A0A1G1XZJ1"/>
<dbReference type="EMBL" id="MHIE01000019">
    <property type="protein sequence ID" value="OGY45499.1"/>
    <property type="molecule type" value="Genomic_DNA"/>
</dbReference>
<reference evidence="9 10" key="1">
    <citation type="journal article" date="2016" name="Nat. Commun.">
        <title>Thousands of microbial genomes shed light on interconnected biogeochemical processes in an aquifer system.</title>
        <authorList>
            <person name="Anantharaman K."/>
            <person name="Brown C.T."/>
            <person name="Hug L.A."/>
            <person name="Sharon I."/>
            <person name="Castelle C.J."/>
            <person name="Probst A.J."/>
            <person name="Thomas B.C."/>
            <person name="Singh A."/>
            <person name="Wilkins M.J."/>
            <person name="Karaoz U."/>
            <person name="Brodie E.L."/>
            <person name="Williams K.H."/>
            <person name="Hubbard S.S."/>
            <person name="Banfield J.F."/>
        </authorList>
    </citation>
    <scope>NUCLEOTIDE SEQUENCE [LARGE SCALE GENOMIC DNA]</scope>
</reference>
<evidence type="ECO:0000256" key="6">
    <source>
        <dbReference type="PROSITE-ProRule" id="PRU01240"/>
    </source>
</evidence>
<evidence type="ECO:0000256" key="2">
    <source>
        <dbReference type="ARBA" id="ARBA00022670"/>
    </source>
</evidence>
<dbReference type="PROSITE" id="PS00136">
    <property type="entry name" value="SUBTILASE_ASP"/>
    <property type="match status" value="1"/>
</dbReference>
<comment type="similarity">
    <text evidence="1 6 7">Belongs to the peptidase S8 family.</text>
</comment>
<dbReference type="PANTHER" id="PTHR43806">
    <property type="entry name" value="PEPTIDASE S8"/>
    <property type="match status" value="1"/>
</dbReference>
<keyword evidence="4 6" id="KW-0378">Hydrolase</keyword>
<evidence type="ECO:0000256" key="1">
    <source>
        <dbReference type="ARBA" id="ARBA00011073"/>
    </source>
</evidence>
<dbReference type="GO" id="GO:0006508">
    <property type="term" value="P:proteolysis"/>
    <property type="evidence" value="ECO:0007669"/>
    <property type="project" value="UniProtKB-KW"/>
</dbReference>
<dbReference type="Proteomes" id="UP000178240">
    <property type="component" value="Unassembled WGS sequence"/>
</dbReference>
<sequence>MTKLIKSKIFFGLILVVFGIFSYSALTGLAEASQPGNFLTGELLVKFKNSDEILRLKVDQQLDLAPLIERYQNFPEVEYIEPNYLLAVAAFPDDPEYPKQQYLQMVNIRSAWSKELLIRESERITKRSVIAILDTGVDLDHPDLKDKIWTNINERKGDGVDNDQNGYVDDINGWDFVSSDADPNPALTNGYELGAINHGTIVAGIAAASINNSEGIAGISWFSEVMPLRILDSTGSGDIFSAVKAIDYAINAGADVINMSFIGQNQSQSLDAAIKRAYDRGVIIVAAAGNTDPNIDGVNLDLTEYYPVCSDGSGGENMVIGVAAIDQTFKKSKFSNYGKCVDIVAPGEKFYSTQVYDATQASLKSYYNGYWSGTSLSTPLVSGTAAIIKALRPQFSAKMIRDSILNSTQNIDIYNPGFQGKLGSGQLDIDGALEAALGESRGANAGFGKQAYLVAGLGLGSFPQLKILKTDGSEFKSFYAYSPNFSGVINVATGDVTGDKIQDIVTGAGNGGGPHVRVFDQEGHVLGQFFAYDQVFRGGVNVAVGDVNEDGVAEIVTGSGKGARPEVKVFDFRGKLLQSFLAYDQNFTGGVKVAVGDINGDGLAEIVTGAGTGGGPHVRIFDSAGTVLSQFFAYNQTFTGGVNVAVGDIFGDGQFKIIVSPQKNATPTVRVFNRQGTQLANFFAFEPNYFAGVELAAGDIDNDGIDEIIAGRSVSGNSELKVFNYAGELKSVLTGHDVKYKGGVRPAVIIL</sequence>
<feature type="active site" description="Charge relay system" evidence="6">
    <location>
        <position position="134"/>
    </location>
</feature>
<feature type="active site" description="Charge relay system" evidence="6">
    <location>
        <position position="198"/>
    </location>
</feature>
<dbReference type="InterPro" id="IPR023827">
    <property type="entry name" value="Peptidase_S8_Asp-AS"/>
</dbReference>
<dbReference type="PANTHER" id="PTHR43806:SF11">
    <property type="entry name" value="CEREVISIN-RELATED"/>
    <property type="match status" value="1"/>
</dbReference>
<feature type="active site" description="Charge relay system" evidence="6">
    <location>
        <position position="375"/>
    </location>
</feature>
<protein>
    <recommendedName>
        <fullName evidence="8">Peptidase S8/S53 domain-containing protein</fullName>
    </recommendedName>
</protein>
<keyword evidence="3" id="KW-0732">Signal</keyword>
<dbReference type="PRINTS" id="PR00723">
    <property type="entry name" value="SUBTILISIN"/>
</dbReference>
<dbReference type="InterPro" id="IPR023828">
    <property type="entry name" value="Peptidase_S8_Ser-AS"/>
</dbReference>
<dbReference type="Gene3D" id="3.40.50.200">
    <property type="entry name" value="Peptidase S8/S53 domain"/>
    <property type="match status" value="1"/>
</dbReference>
<evidence type="ECO:0000256" key="3">
    <source>
        <dbReference type="ARBA" id="ARBA00022729"/>
    </source>
</evidence>
<dbReference type="InterPro" id="IPR000209">
    <property type="entry name" value="Peptidase_S8/S53_dom"/>
</dbReference>